<feature type="domain" description="PAS" evidence="3">
    <location>
        <begin position="652"/>
        <end position="725"/>
    </location>
</feature>
<dbReference type="CDD" id="cd00130">
    <property type="entry name" value="PAS"/>
    <property type="match status" value="2"/>
</dbReference>
<keyword evidence="1" id="KW-0597">Phosphoprotein</keyword>
<dbReference type="InterPro" id="IPR001610">
    <property type="entry name" value="PAC"/>
</dbReference>
<dbReference type="SMART" id="SM00267">
    <property type="entry name" value="GGDEF"/>
    <property type="match status" value="1"/>
</dbReference>
<feature type="domain" description="PAC" evidence="4">
    <location>
        <begin position="728"/>
        <end position="780"/>
    </location>
</feature>
<keyword evidence="8" id="KW-1185">Reference proteome</keyword>
<dbReference type="SMART" id="SM00091">
    <property type="entry name" value="PAS"/>
    <property type="match status" value="2"/>
</dbReference>
<dbReference type="PROSITE" id="PS50110">
    <property type="entry name" value="RESPONSE_REGULATORY"/>
    <property type="match status" value="1"/>
</dbReference>
<dbReference type="InterPro" id="IPR000160">
    <property type="entry name" value="GGDEF_dom"/>
</dbReference>
<dbReference type="CDD" id="cd00156">
    <property type="entry name" value="REC"/>
    <property type="match status" value="1"/>
</dbReference>
<dbReference type="InterPro" id="IPR001789">
    <property type="entry name" value="Sig_transdc_resp-reg_receiver"/>
</dbReference>
<dbReference type="InterPro" id="IPR037522">
    <property type="entry name" value="HD_GYP_dom"/>
</dbReference>
<dbReference type="SMART" id="SM00448">
    <property type="entry name" value="REC"/>
    <property type="match status" value="1"/>
</dbReference>
<proteinExistence type="predicted"/>
<dbReference type="PROSITE" id="PS50887">
    <property type="entry name" value="GGDEF"/>
    <property type="match status" value="1"/>
</dbReference>
<feature type="domain" description="HD-GYP" evidence="6">
    <location>
        <begin position="151"/>
        <end position="359"/>
    </location>
</feature>
<dbReference type="GO" id="GO:0052621">
    <property type="term" value="F:diguanylate cyclase activity"/>
    <property type="evidence" value="ECO:0007669"/>
    <property type="project" value="UniProtKB-EC"/>
</dbReference>
<dbReference type="Pfam" id="PF00072">
    <property type="entry name" value="Response_reg"/>
    <property type="match status" value="1"/>
</dbReference>
<dbReference type="NCBIfam" id="TIGR00229">
    <property type="entry name" value="sensory_box"/>
    <property type="match status" value="2"/>
</dbReference>
<dbReference type="PROSITE" id="PS50112">
    <property type="entry name" value="PAS"/>
    <property type="match status" value="2"/>
</dbReference>
<evidence type="ECO:0000259" key="2">
    <source>
        <dbReference type="PROSITE" id="PS50110"/>
    </source>
</evidence>
<dbReference type="Pfam" id="PF00990">
    <property type="entry name" value="GGDEF"/>
    <property type="match status" value="1"/>
</dbReference>
<evidence type="ECO:0000259" key="6">
    <source>
        <dbReference type="PROSITE" id="PS51832"/>
    </source>
</evidence>
<dbReference type="SMART" id="SM00086">
    <property type="entry name" value="PAC"/>
    <property type="match status" value="2"/>
</dbReference>
<dbReference type="CDD" id="cd01949">
    <property type="entry name" value="GGDEF"/>
    <property type="match status" value="1"/>
</dbReference>
<feature type="domain" description="GGDEF" evidence="5">
    <location>
        <begin position="811"/>
        <end position="944"/>
    </location>
</feature>
<protein>
    <submittedName>
        <fullName evidence="7">Diguanylate cyclase</fullName>
        <ecNumber evidence="7">2.7.7.65</ecNumber>
    </submittedName>
</protein>
<name>A0ABS6FCQ6_9FIRM</name>
<dbReference type="CDD" id="cd00077">
    <property type="entry name" value="HDc"/>
    <property type="match status" value="1"/>
</dbReference>
<evidence type="ECO:0000313" key="7">
    <source>
        <dbReference type="EMBL" id="MBU5627838.1"/>
    </source>
</evidence>
<dbReference type="PANTHER" id="PTHR45228:SF5">
    <property type="entry name" value="CYCLIC DI-GMP PHOSPHODIESTERASE VC_1348-RELATED"/>
    <property type="match status" value="1"/>
</dbReference>
<evidence type="ECO:0000259" key="5">
    <source>
        <dbReference type="PROSITE" id="PS50887"/>
    </source>
</evidence>
<comment type="caution">
    <text evidence="7">The sequence shown here is derived from an EMBL/GenBank/DDBJ whole genome shotgun (WGS) entry which is preliminary data.</text>
</comment>
<organism evidence="7 8">
    <name type="scientific">Dysosmobacter acutus</name>
    <dbReference type="NCBI Taxonomy" id="2841504"/>
    <lineage>
        <taxon>Bacteria</taxon>
        <taxon>Bacillati</taxon>
        <taxon>Bacillota</taxon>
        <taxon>Clostridia</taxon>
        <taxon>Eubacteriales</taxon>
        <taxon>Oscillospiraceae</taxon>
        <taxon>Dysosmobacter</taxon>
    </lineage>
</organism>
<feature type="modified residue" description="4-aspartylphosphate" evidence="1">
    <location>
        <position position="64"/>
    </location>
</feature>
<feature type="domain" description="Response regulatory" evidence="2">
    <location>
        <begin position="14"/>
        <end position="131"/>
    </location>
</feature>
<dbReference type="Pfam" id="PF08447">
    <property type="entry name" value="PAS_3"/>
    <property type="match status" value="2"/>
</dbReference>
<dbReference type="Proteomes" id="UP000787672">
    <property type="component" value="Unassembled WGS sequence"/>
</dbReference>
<dbReference type="PROSITE" id="PS51832">
    <property type="entry name" value="HD_GYP"/>
    <property type="match status" value="1"/>
</dbReference>
<dbReference type="Pfam" id="PF13487">
    <property type="entry name" value="HD_5"/>
    <property type="match status" value="1"/>
</dbReference>
<dbReference type="PANTHER" id="PTHR45228">
    <property type="entry name" value="CYCLIC DI-GMP PHOSPHODIESTERASE TM_0186-RELATED"/>
    <property type="match status" value="1"/>
</dbReference>
<dbReference type="InterPro" id="IPR000700">
    <property type="entry name" value="PAS-assoc_C"/>
</dbReference>
<sequence>MRRRGGLTMAKRDTLLIVDDMEINRAILRGMFEDEYNILEAENGERALLLLRQYQQQITAVLLDLVMPIKDGYQVMEEMNRSNLISRIPVVVITSEERPESEVHSFDLGASDIIRKPFEIHVVRRRVNNVVELCRHKLQLEELVEEQSVRLRQANSVLIDAMSSVIESRSLESGQHIRRIRLFTKILLEDVARSYQEYDLHDREIAIIADAASMHDIGKIAIPDSILNKPGRLSPEEFEVMKTHTTKGCEILAGLDRMQDREYLRYAYNICRYHHERWDGRGYPDGLKGDSIPICAQVVAIADCYDALTTDRVYKKAIPPAQAFTMIINGECGAFSPRLLECFKNAQAAFARLSREYADGRPAETSGGMMASPKGHQFTTEINTLEQGQLKYFSLLRYLGSTVMEVDFNTGVYHVVYLADDSFASLRSGAQFEDSISAFAQSAVHPDDRDMVLEILGPYGREFFTEGRMKRTRKYRVFNRLTGSYDWYEATLVRVDLNSPRQRKGLIIWRRAEGSRSDHTQIRFTQNQIYDSLLEGIYQCENDKWFTLLHFNQGLLDLVGYTNEELADRFHNRYMELLYEPDREPMAAQVKGQLNSGRVYKGEYRLVRKDGSLIWVLDHCLLAVDEDGNECFYSILLDITKSKQYQEELRLSLERHEIILNQSNDIIFEWDVATDSLMVSSNWEKRFGYQPITRDASRMLPVVSHIHPDDAQQISNLVQAACSGEGYIQAELRFAEANGRYRWCRVRATTQLDAKHHPVKVVGVLTDIDNEKRATQKLMDRAERDTLTKLYNKEAGRKRVEWCIDHSEPTDSSAMLIIDVDDFKQVNDRFGHMFGDAVLARMAERVTGLFREGDVLARIGGDEFLAFMPSLPSKEVAQTRAQKIIDSIRSLMQEETRDVRLSYSIGIAYFPGDGEDFDTLFGHADQALYRAKAAGKNCWQEYSDAMPTWPGVHEPLAARTRIDSEGYSGVNLDRLISGAFEKLYNAADLDGAVNSILETVGRTFNVSRVYIFDSIGDGLHCCNTYEWCNEGIHPEKEQLQNYPYVEGDSDYRDNFTEGGVFYCPDIKKLPKGQREELGRQGVFSVLQCAVIENGEFRGFVGFDDCALHRLWTQEQINMLAFLSKLLYVFLMRKRAMDRLGEREKK</sequence>
<dbReference type="InterPro" id="IPR052020">
    <property type="entry name" value="Cyclic_di-GMP/3'3'-cGAMP_PDE"/>
</dbReference>
<dbReference type="InterPro" id="IPR000014">
    <property type="entry name" value="PAS"/>
</dbReference>
<feature type="domain" description="PAC" evidence="4">
    <location>
        <begin position="600"/>
        <end position="651"/>
    </location>
</feature>
<dbReference type="PROSITE" id="PS50113">
    <property type="entry name" value="PAC"/>
    <property type="match status" value="2"/>
</dbReference>
<evidence type="ECO:0000256" key="1">
    <source>
        <dbReference type="PROSITE-ProRule" id="PRU00169"/>
    </source>
</evidence>
<keyword evidence="7" id="KW-0548">Nucleotidyltransferase</keyword>
<accession>A0ABS6FCQ6</accession>
<evidence type="ECO:0000313" key="8">
    <source>
        <dbReference type="Proteomes" id="UP000787672"/>
    </source>
</evidence>
<dbReference type="NCBIfam" id="TIGR00254">
    <property type="entry name" value="GGDEF"/>
    <property type="match status" value="1"/>
</dbReference>
<evidence type="ECO:0000259" key="3">
    <source>
        <dbReference type="PROSITE" id="PS50112"/>
    </source>
</evidence>
<gene>
    <name evidence="7" type="ORF">KQI82_13075</name>
</gene>
<evidence type="ECO:0000259" key="4">
    <source>
        <dbReference type="PROSITE" id="PS50113"/>
    </source>
</evidence>
<feature type="domain" description="PAS" evidence="3">
    <location>
        <begin position="528"/>
        <end position="597"/>
    </location>
</feature>
<dbReference type="EMBL" id="JAHLQN010000001">
    <property type="protein sequence ID" value="MBU5627838.1"/>
    <property type="molecule type" value="Genomic_DNA"/>
</dbReference>
<dbReference type="InterPro" id="IPR003607">
    <property type="entry name" value="HD/PDEase_dom"/>
</dbReference>
<reference evidence="7 8" key="1">
    <citation type="submission" date="2021-06" db="EMBL/GenBank/DDBJ databases">
        <authorList>
            <person name="Sun Q."/>
            <person name="Li D."/>
        </authorList>
    </citation>
    <scope>NUCLEOTIDE SEQUENCE [LARGE SCALE GENOMIC DNA]</scope>
    <source>
        <strain evidence="7 8">MSJ-2</strain>
    </source>
</reference>
<keyword evidence="7" id="KW-0808">Transferase</keyword>
<dbReference type="InterPro" id="IPR013655">
    <property type="entry name" value="PAS_fold_3"/>
</dbReference>
<dbReference type="RefSeq" id="WP_216633160.1">
    <property type="nucleotide sequence ID" value="NZ_JAHLQN010000001.1"/>
</dbReference>
<dbReference type="EC" id="2.7.7.65" evidence="7"/>